<keyword evidence="1" id="KW-0812">Transmembrane</keyword>
<protein>
    <submittedName>
        <fullName evidence="3">Uncharacterized protein</fullName>
    </submittedName>
</protein>
<gene>
    <name evidence="2" type="ORF">SAM23877_7072</name>
    <name evidence="3" type="ORF">SAMR0518</name>
</gene>
<sequence length="225" mass="24713">MTPGRVTYDVRYGVFPPAVVSSGGNEARGEAFRLCPDDPAPAPDRYRSVHAFHVVPDTQGPSARVVTERPLGPRVSGHAAVYRVEDPSGTLLGRITMRRRRSFRPGRTRWTVEPAAGPALRGYRGRLVWWALWWPVGLVVSLLWAITSLLGEGDGGFGPPRRVIWRDGTGRAHLVFRGLADDYRVLTPGWDPRLVTALVALHQSFDPSDGAGALGWYQGGNRRGL</sequence>
<keyword evidence="1" id="KW-1133">Transmembrane helix</keyword>
<accession>A0ACM4</accession>
<evidence type="ECO:0000313" key="2">
    <source>
        <dbReference type="EMBL" id="AKZ60115.1"/>
    </source>
</evidence>
<proteinExistence type="predicted"/>
<dbReference type="Proteomes" id="UP000061018">
    <property type="component" value="Chromosome"/>
</dbReference>
<reference evidence="2" key="4">
    <citation type="submission" date="2015-07" db="EMBL/GenBank/DDBJ databases">
        <title>Complete genome sequence of Streptomyces ambofaciens ATCC 23877, the spiramycin producer.</title>
        <authorList>
            <person name="Thibessard A."/>
            <person name="Haas D."/>
            <person name="Gerbaud C."/>
            <person name="Aigle B."/>
            <person name="Lautru S."/>
            <person name="Pernodet J.-L."/>
            <person name="Leblond P."/>
        </authorList>
    </citation>
    <scope>NUCLEOTIDE SEQUENCE [LARGE SCALE GENOMIC DNA]</scope>
    <source>
        <strain evidence="2">ATCC 23877</strain>
    </source>
</reference>
<name>A0ACM4_STRA7</name>
<reference evidence="4" key="3">
    <citation type="journal article" date="2015" name="J. Biotechnol.">
        <title>Complete genome sequence of Streptomyces ambofaciens ATCC 23877, the spiramycin producer.</title>
        <authorList>
            <person name="Thibessard A."/>
            <person name="Haas D."/>
            <person name="Gerbaud C."/>
            <person name="Aigle B."/>
            <person name="Lautru S."/>
            <person name="Pernodet J.L."/>
            <person name="Leblond P."/>
        </authorList>
    </citation>
    <scope>NUCLEOTIDE SEQUENCE [LARGE SCALE GENOMIC DNA]</scope>
    <source>
        <strain evidence="4">ATCC 23877 / 3486 / DSM 40053 / JCM 4204 / NBRC 12836 / NRRL B-2516</strain>
    </source>
</reference>
<reference evidence="3" key="1">
    <citation type="journal article" date="2006" name="Microbiology (Mosc.)">
        <title>Multiple biosynthetic and uptake systems mediate siderophore-dependent iron acquisition in Streptomyces coelicolor A3(2) and Streptomyces ambofaciens ATCC 23877.</title>
        <authorList>
            <person name="Barona-Gomez F."/>
            <person name="Lautru S."/>
            <person name="Francou F.X."/>
            <person name="Leblond P."/>
            <person name="Pernodet J.L."/>
            <person name="Challis G.L."/>
        </authorList>
    </citation>
    <scope>NUCLEOTIDE SEQUENCE</scope>
    <source>
        <strain evidence="3">ATCC 23877</strain>
    </source>
</reference>
<keyword evidence="1" id="KW-0472">Membrane</keyword>
<dbReference type="RefSeq" id="WP_159042031.1">
    <property type="nucleotide sequence ID" value="NZ_CP012382.1"/>
</dbReference>
<dbReference type="KEGG" id="samb:SAM23877_7072"/>
<dbReference type="STRING" id="1889.SAM40697_6373"/>
<evidence type="ECO:0000256" key="1">
    <source>
        <dbReference type="SAM" id="Phobius"/>
    </source>
</evidence>
<evidence type="ECO:0000313" key="4">
    <source>
        <dbReference type="Proteomes" id="UP000061018"/>
    </source>
</evidence>
<organism evidence="3">
    <name type="scientific">Streptomyces ambofaciens (strain ATCC 23877 / 3486 / DSM 40053 / JCM 4204 / NBRC 12836 / NRRL B-2516)</name>
    <dbReference type="NCBI Taxonomy" id="278992"/>
    <lineage>
        <taxon>Bacteria</taxon>
        <taxon>Bacillati</taxon>
        <taxon>Actinomycetota</taxon>
        <taxon>Actinomycetes</taxon>
        <taxon>Kitasatosporales</taxon>
        <taxon>Streptomycetaceae</taxon>
        <taxon>Streptomyces</taxon>
    </lineage>
</organism>
<evidence type="ECO:0000313" key="3">
    <source>
        <dbReference type="EMBL" id="CAJ88228.1"/>
    </source>
</evidence>
<reference evidence="3" key="2">
    <citation type="journal article" date="2006" name="Mol. Biol. Evol.">
        <title>Evolution of the terminal regions of the Streptomyces linear chromosome.</title>
        <authorList>
            <person name="Choulet F."/>
            <person name="Aigle B."/>
            <person name="Gallois A."/>
            <person name="Mangenot S."/>
            <person name="Gerbaud C."/>
            <person name="Truong C."/>
            <person name="Francou F.X."/>
            <person name="Fourrier C."/>
            <person name="Guerineau M."/>
            <person name="Decaris B."/>
            <person name="Barbe V."/>
            <person name="Pernodet J.L."/>
            <person name="Leblond P."/>
        </authorList>
    </citation>
    <scope>NUCLEOTIDE SEQUENCE</scope>
    <source>
        <strain evidence="3">ATCC 23877</strain>
    </source>
</reference>
<dbReference type="EMBL" id="CP012382">
    <property type="protein sequence ID" value="AKZ60115.1"/>
    <property type="molecule type" value="Genomic_DNA"/>
</dbReference>
<feature type="transmembrane region" description="Helical" evidence="1">
    <location>
        <begin position="127"/>
        <end position="146"/>
    </location>
</feature>
<dbReference type="AlphaFoldDB" id="A0ACM4"/>
<dbReference type="EMBL" id="AM238664">
    <property type="protein sequence ID" value="CAJ88228.1"/>
    <property type="molecule type" value="Genomic_DNA"/>
</dbReference>